<keyword evidence="2" id="KW-1185">Reference proteome</keyword>
<reference evidence="1" key="1">
    <citation type="submission" date="2022-11" db="EMBL/GenBank/DDBJ databases">
        <title>Centuries of genome instability and evolution in soft-shell clam transmissible cancer (bioRxiv).</title>
        <authorList>
            <person name="Hart S.F.M."/>
            <person name="Yonemitsu M.A."/>
            <person name="Giersch R.M."/>
            <person name="Beal B.F."/>
            <person name="Arriagada G."/>
            <person name="Davis B.W."/>
            <person name="Ostrander E.A."/>
            <person name="Goff S.P."/>
            <person name="Metzger M.J."/>
        </authorList>
    </citation>
    <scope>NUCLEOTIDE SEQUENCE</scope>
    <source>
        <strain evidence="1">MELC-2E11</strain>
        <tissue evidence="1">Siphon/mantle</tissue>
    </source>
</reference>
<accession>A0ABY7F7S9</accession>
<evidence type="ECO:0000313" key="2">
    <source>
        <dbReference type="Proteomes" id="UP001164746"/>
    </source>
</evidence>
<dbReference type="Proteomes" id="UP001164746">
    <property type="component" value="Chromosome 10"/>
</dbReference>
<proteinExistence type="predicted"/>
<gene>
    <name evidence="1" type="ORF">MAR_032023</name>
</gene>
<protein>
    <submittedName>
        <fullName evidence="1">Uncharacterized protein</fullName>
    </submittedName>
</protein>
<sequence>IKSVTVENTLWIRQRPGSDTYGRYVYLVAIVTLDWGSVQVINVFDDMAHANCVKSRTYVTNSRT</sequence>
<organism evidence="1 2">
    <name type="scientific">Mya arenaria</name>
    <name type="common">Soft-shell clam</name>
    <dbReference type="NCBI Taxonomy" id="6604"/>
    <lineage>
        <taxon>Eukaryota</taxon>
        <taxon>Metazoa</taxon>
        <taxon>Spiralia</taxon>
        <taxon>Lophotrochozoa</taxon>
        <taxon>Mollusca</taxon>
        <taxon>Bivalvia</taxon>
        <taxon>Autobranchia</taxon>
        <taxon>Heteroconchia</taxon>
        <taxon>Euheterodonta</taxon>
        <taxon>Imparidentia</taxon>
        <taxon>Neoheterodontei</taxon>
        <taxon>Myida</taxon>
        <taxon>Myoidea</taxon>
        <taxon>Myidae</taxon>
        <taxon>Mya</taxon>
    </lineage>
</organism>
<evidence type="ECO:0000313" key="1">
    <source>
        <dbReference type="EMBL" id="WAR17429.1"/>
    </source>
</evidence>
<name>A0ABY7F7S9_MYAAR</name>
<feature type="non-terminal residue" evidence="1">
    <location>
        <position position="1"/>
    </location>
</feature>
<dbReference type="EMBL" id="CP111021">
    <property type="protein sequence ID" value="WAR17429.1"/>
    <property type="molecule type" value="Genomic_DNA"/>
</dbReference>